<dbReference type="InterPro" id="IPR050351">
    <property type="entry name" value="BphY/WalK/GraS-like"/>
</dbReference>
<evidence type="ECO:0000256" key="6">
    <source>
        <dbReference type="ARBA" id="ARBA00023136"/>
    </source>
</evidence>
<dbReference type="InterPro" id="IPR036890">
    <property type="entry name" value="HATPase_C_sf"/>
</dbReference>
<dbReference type="SUPFAM" id="SSF47384">
    <property type="entry name" value="Homodimeric domain of signal transducing histidine kinase"/>
    <property type="match status" value="1"/>
</dbReference>
<dbReference type="EMBL" id="CP143423">
    <property type="protein sequence ID" value="WVX49916.1"/>
    <property type="molecule type" value="Genomic_DNA"/>
</dbReference>
<dbReference type="EC" id="2.7.13.3" evidence="2"/>
<keyword evidence="6" id="KW-0472">Membrane</keyword>
<dbReference type="PANTHER" id="PTHR42878">
    <property type="entry name" value="TWO-COMPONENT HISTIDINE KINASE"/>
    <property type="match status" value="1"/>
</dbReference>
<dbReference type="GO" id="GO:0016740">
    <property type="term" value="F:transferase activity"/>
    <property type="evidence" value="ECO:0007669"/>
    <property type="project" value="UniProtKB-KW"/>
</dbReference>
<keyword evidence="9" id="KW-1185">Reference proteome</keyword>
<dbReference type="Pfam" id="PF02518">
    <property type="entry name" value="HATPase_c"/>
    <property type="match status" value="1"/>
</dbReference>
<dbReference type="PROSITE" id="PS50109">
    <property type="entry name" value="HIS_KIN"/>
    <property type="match status" value="1"/>
</dbReference>
<keyword evidence="4 8" id="KW-0808">Transferase</keyword>
<protein>
    <recommendedName>
        <fullName evidence="2">histidine kinase</fullName>
        <ecNumber evidence="2">2.7.13.3</ecNumber>
    </recommendedName>
</protein>
<dbReference type="InterPro" id="IPR004358">
    <property type="entry name" value="Sig_transdc_His_kin-like_C"/>
</dbReference>
<proteinExistence type="predicted"/>
<reference evidence="9" key="1">
    <citation type="submission" date="2024-01" db="EMBL/GenBank/DDBJ databases">
        <title>Roseobacter fucihabitans sp. nov., isolated from the brown alga Fucus spiralis.</title>
        <authorList>
            <person name="Hahnke S."/>
            <person name="Berger M."/>
            <person name="Schlingloff A."/>
            <person name="Athale I."/>
            <person name="Neumann-Schaal M."/>
            <person name="Adenaya A."/>
            <person name="Poehlein A."/>
            <person name="Daniel R."/>
            <person name="Pertersen J."/>
            <person name="Brinkhoff T."/>
        </authorList>
    </citation>
    <scope>NUCLEOTIDE SEQUENCE [LARGE SCALE GENOMIC DNA]</scope>
    <source>
        <strain evidence="9">B14</strain>
    </source>
</reference>
<sequence>MVPYDAHWFRSALNAMHDMVLIKGPRSQLLWANKAFLDYYGMSEEELRNIIDADHSDPDDTLQYVIDDQTVFDTAKDLDITRENVTDASGNSRFFHTIKSPICEAEDVVRCVGVSRMLEDTKINSRKIDHTDAKAFVAPLKSLTSGFPNPMIMVDVKKRIINSSPLWNQCFGHLKLTPSTFFEEVYASLSELHSAIDDCLELQTHAEIAVSHKNPEGSEKKYSVQISPWEHGDGTLGGVTIVATDISALHDKSVSLERANEELMQFSYRASHDLKGPLSTVKGLANFIVEDIASGDLEEAKENARRINSTMQRLEDTVIAILELAQADLKDENITSISLSHLMTDICEDLALQISESSVQIDCNFEVETLTCQPTRLRQIIGNLLSNAIKYRAPHREDNNVTISSRRSQNGVELCVMDNGLGLPEGSKDKIFDRFTRFHSGFEGSGLGLAIVQKHVDALGARIGVEDLSPGTAFRFIIPQPRLEVVS</sequence>
<evidence type="ECO:0000313" key="8">
    <source>
        <dbReference type="EMBL" id="WVX49916.1"/>
    </source>
</evidence>
<evidence type="ECO:0000256" key="2">
    <source>
        <dbReference type="ARBA" id="ARBA00012438"/>
    </source>
</evidence>
<dbReference type="Proteomes" id="UP001318682">
    <property type="component" value="Chromosome"/>
</dbReference>
<dbReference type="PRINTS" id="PR00344">
    <property type="entry name" value="BCTRLSENSOR"/>
</dbReference>
<dbReference type="InterPro" id="IPR035965">
    <property type="entry name" value="PAS-like_dom_sf"/>
</dbReference>
<dbReference type="RefSeq" id="WP_187431359.1">
    <property type="nucleotide sequence ID" value="NZ_CP143423.1"/>
</dbReference>
<evidence type="ECO:0000313" key="9">
    <source>
        <dbReference type="Proteomes" id="UP001318682"/>
    </source>
</evidence>
<dbReference type="Gene3D" id="3.30.450.20">
    <property type="entry name" value="PAS domain"/>
    <property type="match status" value="2"/>
</dbReference>
<keyword evidence="3" id="KW-0597">Phosphoprotein</keyword>
<dbReference type="PANTHER" id="PTHR42878:SF15">
    <property type="entry name" value="BACTERIOPHYTOCHROME"/>
    <property type="match status" value="1"/>
</dbReference>
<dbReference type="InterPro" id="IPR005467">
    <property type="entry name" value="His_kinase_dom"/>
</dbReference>
<dbReference type="InterPro" id="IPR013656">
    <property type="entry name" value="PAS_4"/>
</dbReference>
<evidence type="ECO:0000256" key="5">
    <source>
        <dbReference type="ARBA" id="ARBA00022777"/>
    </source>
</evidence>
<gene>
    <name evidence="8" type="primary">sasA_9</name>
    <name evidence="8" type="ORF">ROLI_030110</name>
</gene>
<dbReference type="SUPFAM" id="SSF55785">
    <property type="entry name" value="PYP-like sensor domain (PAS domain)"/>
    <property type="match status" value="2"/>
</dbReference>
<dbReference type="Gene3D" id="1.10.287.130">
    <property type="match status" value="1"/>
</dbReference>
<dbReference type="Pfam" id="PF08448">
    <property type="entry name" value="PAS_4"/>
    <property type="match status" value="1"/>
</dbReference>
<evidence type="ECO:0000256" key="3">
    <source>
        <dbReference type="ARBA" id="ARBA00022553"/>
    </source>
</evidence>
<organism evidence="8 9">
    <name type="scientific">Roseobacter fucihabitans</name>
    <dbReference type="NCBI Taxonomy" id="1537242"/>
    <lineage>
        <taxon>Bacteria</taxon>
        <taxon>Pseudomonadati</taxon>
        <taxon>Pseudomonadota</taxon>
        <taxon>Alphaproteobacteria</taxon>
        <taxon>Rhodobacterales</taxon>
        <taxon>Roseobacteraceae</taxon>
        <taxon>Roseobacter</taxon>
    </lineage>
</organism>
<keyword evidence="5" id="KW-0418">Kinase</keyword>
<dbReference type="InterPro" id="IPR003594">
    <property type="entry name" value="HATPase_dom"/>
</dbReference>
<comment type="catalytic activity">
    <reaction evidence="1">
        <text>ATP + protein L-histidine = ADP + protein N-phospho-L-histidine.</text>
        <dbReference type="EC" id="2.7.13.3"/>
    </reaction>
</comment>
<evidence type="ECO:0000256" key="1">
    <source>
        <dbReference type="ARBA" id="ARBA00000085"/>
    </source>
</evidence>
<feature type="domain" description="Histidine kinase" evidence="7">
    <location>
        <begin position="269"/>
        <end position="482"/>
    </location>
</feature>
<dbReference type="InterPro" id="IPR003661">
    <property type="entry name" value="HisK_dim/P_dom"/>
</dbReference>
<dbReference type="InterPro" id="IPR036097">
    <property type="entry name" value="HisK_dim/P_sf"/>
</dbReference>
<dbReference type="Pfam" id="PF00512">
    <property type="entry name" value="HisKA"/>
    <property type="match status" value="1"/>
</dbReference>
<accession>A0ABZ2BX70</accession>
<dbReference type="SMART" id="SM00387">
    <property type="entry name" value="HATPase_c"/>
    <property type="match status" value="1"/>
</dbReference>
<dbReference type="CDD" id="cd00082">
    <property type="entry name" value="HisKA"/>
    <property type="match status" value="1"/>
</dbReference>
<dbReference type="SMART" id="SM00091">
    <property type="entry name" value="PAS"/>
    <property type="match status" value="1"/>
</dbReference>
<name>A0ABZ2BX70_9RHOB</name>
<dbReference type="Gene3D" id="3.30.565.10">
    <property type="entry name" value="Histidine kinase-like ATPase, C-terminal domain"/>
    <property type="match status" value="1"/>
</dbReference>
<evidence type="ECO:0000256" key="4">
    <source>
        <dbReference type="ARBA" id="ARBA00022679"/>
    </source>
</evidence>
<dbReference type="Pfam" id="PF13426">
    <property type="entry name" value="PAS_9"/>
    <property type="match status" value="1"/>
</dbReference>
<dbReference type="SMART" id="SM00388">
    <property type="entry name" value="HisKA"/>
    <property type="match status" value="1"/>
</dbReference>
<evidence type="ECO:0000259" key="7">
    <source>
        <dbReference type="PROSITE" id="PS50109"/>
    </source>
</evidence>
<dbReference type="SUPFAM" id="SSF55874">
    <property type="entry name" value="ATPase domain of HSP90 chaperone/DNA topoisomerase II/histidine kinase"/>
    <property type="match status" value="1"/>
</dbReference>
<dbReference type="InterPro" id="IPR000014">
    <property type="entry name" value="PAS"/>
</dbReference>